<comment type="caution">
    <text evidence="1">The sequence shown here is derived from an EMBL/GenBank/DDBJ whole genome shotgun (WGS) entry which is preliminary data.</text>
</comment>
<organism evidence="1 2">
    <name type="scientific">Actinomadura adrarensis</name>
    <dbReference type="NCBI Taxonomy" id="1819600"/>
    <lineage>
        <taxon>Bacteria</taxon>
        <taxon>Bacillati</taxon>
        <taxon>Actinomycetota</taxon>
        <taxon>Actinomycetes</taxon>
        <taxon>Streptosporangiales</taxon>
        <taxon>Thermomonosporaceae</taxon>
        <taxon>Actinomadura</taxon>
    </lineage>
</organism>
<sequence>AVRLTSRTAVYNDTGILSINPRLLRTLHIDSVDGCARPGPMAGYYRLITAIVAIIIRVQKCSYRGG</sequence>
<name>A0ABW3CBS2_9ACTN</name>
<dbReference type="Proteomes" id="UP001597083">
    <property type="component" value="Unassembled WGS sequence"/>
</dbReference>
<evidence type="ECO:0000313" key="1">
    <source>
        <dbReference type="EMBL" id="MFD0851991.1"/>
    </source>
</evidence>
<evidence type="ECO:0000313" key="2">
    <source>
        <dbReference type="Proteomes" id="UP001597083"/>
    </source>
</evidence>
<accession>A0ABW3CBS2</accession>
<proteinExistence type="predicted"/>
<gene>
    <name evidence="1" type="ORF">ACFQ07_07145</name>
</gene>
<protein>
    <submittedName>
        <fullName evidence="1">Uncharacterized protein</fullName>
    </submittedName>
</protein>
<feature type="non-terminal residue" evidence="1">
    <location>
        <position position="1"/>
    </location>
</feature>
<reference evidence="2" key="1">
    <citation type="journal article" date="2019" name="Int. J. Syst. Evol. Microbiol.">
        <title>The Global Catalogue of Microorganisms (GCM) 10K type strain sequencing project: providing services to taxonomists for standard genome sequencing and annotation.</title>
        <authorList>
            <consortium name="The Broad Institute Genomics Platform"/>
            <consortium name="The Broad Institute Genome Sequencing Center for Infectious Disease"/>
            <person name="Wu L."/>
            <person name="Ma J."/>
        </authorList>
    </citation>
    <scope>NUCLEOTIDE SEQUENCE [LARGE SCALE GENOMIC DNA]</scope>
    <source>
        <strain evidence="2">JCM 31696</strain>
    </source>
</reference>
<keyword evidence="2" id="KW-1185">Reference proteome</keyword>
<dbReference type="EMBL" id="JBHTIR010000963">
    <property type="protein sequence ID" value="MFD0851991.1"/>
    <property type="molecule type" value="Genomic_DNA"/>
</dbReference>